<gene>
    <name evidence="3" type="ORF">U0070_016369</name>
</gene>
<dbReference type="PROSITE" id="PS50838">
    <property type="entry name" value="MAGE"/>
    <property type="match status" value="1"/>
</dbReference>
<dbReference type="Proteomes" id="UP001488838">
    <property type="component" value="Unassembled WGS sequence"/>
</dbReference>
<feature type="compositionally biased region" description="Polar residues" evidence="1">
    <location>
        <begin position="98"/>
        <end position="113"/>
    </location>
</feature>
<feature type="region of interest" description="Disordered" evidence="1">
    <location>
        <begin position="40"/>
        <end position="113"/>
    </location>
</feature>
<dbReference type="InterPro" id="IPR041899">
    <property type="entry name" value="MAGE_WH2"/>
</dbReference>
<dbReference type="PANTHER" id="PTHR11736:SF67">
    <property type="entry name" value="MELANOMA-ASSOCIATED ANTIGEN B6B"/>
    <property type="match status" value="1"/>
</dbReference>
<feature type="domain" description="MAGE" evidence="2">
    <location>
        <begin position="163"/>
        <end position="362"/>
    </location>
</feature>
<proteinExistence type="predicted"/>
<protein>
    <recommendedName>
        <fullName evidence="2">MAGE domain-containing protein</fullName>
    </recommendedName>
</protein>
<dbReference type="GO" id="GO:0005634">
    <property type="term" value="C:nucleus"/>
    <property type="evidence" value="ECO:0007669"/>
    <property type="project" value="TreeGrafter"/>
</dbReference>
<dbReference type="GO" id="GO:0000122">
    <property type="term" value="P:negative regulation of transcription by RNA polymerase II"/>
    <property type="evidence" value="ECO:0007669"/>
    <property type="project" value="TreeGrafter"/>
</dbReference>
<dbReference type="Pfam" id="PF12440">
    <property type="entry name" value="MAGE_N"/>
    <property type="match status" value="1"/>
</dbReference>
<dbReference type="EMBL" id="JBBHLL010001061">
    <property type="protein sequence ID" value="KAK7796687.1"/>
    <property type="molecule type" value="Genomic_DNA"/>
</dbReference>
<dbReference type="AlphaFoldDB" id="A0AAW0H2C5"/>
<dbReference type="PANTHER" id="PTHR11736">
    <property type="entry name" value="MELANOMA-ASSOCIATED ANTIGEN MAGE ANTIGEN"/>
    <property type="match status" value="1"/>
</dbReference>
<evidence type="ECO:0000259" key="2">
    <source>
        <dbReference type="PROSITE" id="PS50838"/>
    </source>
</evidence>
<reference evidence="3 4" key="1">
    <citation type="journal article" date="2023" name="bioRxiv">
        <title>Conserved and derived expression patterns and positive selection on dental genes reveal complex evolutionary context of ever-growing rodent molars.</title>
        <authorList>
            <person name="Calamari Z.T."/>
            <person name="Song A."/>
            <person name="Cohen E."/>
            <person name="Akter M."/>
            <person name="Roy R.D."/>
            <person name="Hallikas O."/>
            <person name="Christensen M.M."/>
            <person name="Li P."/>
            <person name="Marangoni P."/>
            <person name="Jernvall J."/>
            <person name="Klein O.D."/>
        </authorList>
    </citation>
    <scope>NUCLEOTIDE SEQUENCE [LARGE SCALE GENOMIC DNA]</scope>
    <source>
        <strain evidence="3">V071</strain>
    </source>
</reference>
<dbReference type="InterPro" id="IPR002190">
    <property type="entry name" value="MHD_dom"/>
</dbReference>
<comment type="caution">
    <text evidence="3">The sequence shown here is derived from an EMBL/GenBank/DDBJ whole genome shotgun (WGS) entry which is preliminary data.</text>
</comment>
<dbReference type="InterPro" id="IPR037445">
    <property type="entry name" value="MAGE"/>
</dbReference>
<dbReference type="InterPro" id="IPR021072">
    <property type="entry name" value="MAGE_N"/>
</dbReference>
<accession>A0AAW0H2C5</accession>
<dbReference type="SMART" id="SM01373">
    <property type="entry name" value="MAGE"/>
    <property type="match status" value="1"/>
</dbReference>
<evidence type="ECO:0000313" key="3">
    <source>
        <dbReference type="EMBL" id="KAK7796687.1"/>
    </source>
</evidence>
<dbReference type="Gene3D" id="1.10.10.1210">
    <property type="entry name" value="MAGE homology domain, winged helix WH2 motif"/>
    <property type="match status" value="1"/>
</dbReference>
<dbReference type="Gene3D" id="1.10.10.1200">
    <property type="entry name" value="MAGE homology domain, winged helix WH1 motif"/>
    <property type="match status" value="1"/>
</dbReference>
<dbReference type="InterPro" id="IPR041898">
    <property type="entry name" value="MAGE_WH1"/>
</dbReference>
<evidence type="ECO:0000313" key="4">
    <source>
        <dbReference type="Proteomes" id="UP001488838"/>
    </source>
</evidence>
<dbReference type="FunFam" id="1.10.10.1210:FF:000001">
    <property type="entry name" value="melanoma-associated antigen D1"/>
    <property type="match status" value="1"/>
</dbReference>
<dbReference type="Pfam" id="PF01454">
    <property type="entry name" value="MAGE"/>
    <property type="match status" value="1"/>
</dbReference>
<name>A0AAW0H2C5_MYOGA</name>
<keyword evidence="4" id="KW-1185">Reference proteome</keyword>
<evidence type="ECO:0000256" key="1">
    <source>
        <dbReference type="SAM" id="MobiDB-lite"/>
    </source>
</evidence>
<feature type="compositionally biased region" description="Basic residues" evidence="1">
    <location>
        <begin position="69"/>
        <end position="79"/>
    </location>
</feature>
<sequence length="394" mass="43558">MELTALGVLFQELEKAGGGEQEEDDSDFCFPNLQRQGLPLRGFSGNKLTRKTGVLTKLNKRTGTQSNKSKGHSQGKGHHACGASQRPKGAQPTVVKESASSPGGQVNSPSSSKVCSPQGAAFPAFPVAGVFCTDSDLDDGASDVHVVGGRPRAFTQPICMDALTKKASMLVEFLLEKFQKSEQFTDADMLKVVSKKYKTQFSDILRKSSSRMEMMFAMRLKKINPDSQSYTIVSKLGLSTDEILSGKRGLPKMGLLMTILGLIFTKGHRATEEEIWEFLSVLGVYAGRKHLIFGEPRKLITKDLVEQNYLEIRKMSGGKSPRYDFLWGSRSHVETSKMKVLEVWARINDTVPSFFPTSYEEALKDQMEREEQTSPALDMANVYPRCICCSSSHT</sequence>
<organism evidence="3 4">
    <name type="scientific">Myodes glareolus</name>
    <name type="common">Bank vole</name>
    <name type="synonym">Clethrionomys glareolus</name>
    <dbReference type="NCBI Taxonomy" id="447135"/>
    <lineage>
        <taxon>Eukaryota</taxon>
        <taxon>Metazoa</taxon>
        <taxon>Chordata</taxon>
        <taxon>Craniata</taxon>
        <taxon>Vertebrata</taxon>
        <taxon>Euteleostomi</taxon>
        <taxon>Mammalia</taxon>
        <taxon>Eutheria</taxon>
        <taxon>Euarchontoglires</taxon>
        <taxon>Glires</taxon>
        <taxon>Rodentia</taxon>
        <taxon>Myomorpha</taxon>
        <taxon>Muroidea</taxon>
        <taxon>Cricetidae</taxon>
        <taxon>Arvicolinae</taxon>
        <taxon>Myodes</taxon>
    </lineage>
</organism>